<reference evidence="1 2" key="1">
    <citation type="submission" date="2024-09" db="EMBL/GenBank/DDBJ databases">
        <authorList>
            <person name="Sun Q."/>
            <person name="Mori K."/>
        </authorList>
    </citation>
    <scope>NUCLEOTIDE SEQUENCE [LARGE SCALE GENOMIC DNA]</scope>
    <source>
        <strain evidence="1 2">JCM 12520</strain>
    </source>
</reference>
<organism evidence="1 2">
    <name type="scientific">Paenibacillus hodogayensis</name>
    <dbReference type="NCBI Taxonomy" id="279208"/>
    <lineage>
        <taxon>Bacteria</taxon>
        <taxon>Bacillati</taxon>
        <taxon>Bacillota</taxon>
        <taxon>Bacilli</taxon>
        <taxon>Bacillales</taxon>
        <taxon>Paenibacillaceae</taxon>
        <taxon>Paenibacillus</taxon>
    </lineage>
</organism>
<comment type="caution">
    <text evidence="1">The sequence shown here is derived from an EMBL/GenBank/DDBJ whole genome shotgun (WGS) entry which is preliminary data.</text>
</comment>
<evidence type="ECO:0008006" key="3">
    <source>
        <dbReference type="Google" id="ProtNLM"/>
    </source>
</evidence>
<dbReference type="RefSeq" id="WP_344914001.1">
    <property type="nucleotide sequence ID" value="NZ_BAAAYO010000013.1"/>
</dbReference>
<evidence type="ECO:0000313" key="2">
    <source>
        <dbReference type="Proteomes" id="UP001589619"/>
    </source>
</evidence>
<name>A0ABV5W155_9BACL</name>
<dbReference type="Proteomes" id="UP001589619">
    <property type="component" value="Unassembled WGS sequence"/>
</dbReference>
<gene>
    <name evidence="1" type="ORF">ACFFNY_21955</name>
</gene>
<evidence type="ECO:0000313" key="1">
    <source>
        <dbReference type="EMBL" id="MFB9754243.1"/>
    </source>
</evidence>
<dbReference type="EMBL" id="JBHMAG010000014">
    <property type="protein sequence ID" value="MFB9754243.1"/>
    <property type="molecule type" value="Genomic_DNA"/>
</dbReference>
<protein>
    <recommendedName>
        <fullName evidence="3">BIG2 domain-containing protein</fullName>
    </recommendedName>
</protein>
<sequence length="119" mass="12764">MNTVFFVENGNVYKIEVYAQMALGTEKQAFFTKPGPLEVTVGDSVEIGVEWRVFSGAAGSFVYDGQNTSPIKVYDGGAVRTVTPVDGRAKLTLTSSEPGELTLSIINTTQTLILNVVEA</sequence>
<accession>A0ABV5W155</accession>
<proteinExistence type="predicted"/>
<keyword evidence="2" id="KW-1185">Reference proteome</keyword>